<dbReference type="InterPro" id="IPR015943">
    <property type="entry name" value="WD40/YVTN_repeat-like_dom_sf"/>
</dbReference>
<dbReference type="PANTHER" id="PTHR47197:SF3">
    <property type="entry name" value="DIHYDRO-HEME D1 DEHYDROGENASE"/>
    <property type="match status" value="1"/>
</dbReference>
<evidence type="ECO:0008006" key="4">
    <source>
        <dbReference type="Google" id="ProtNLM"/>
    </source>
</evidence>
<dbReference type="EMBL" id="JAZEWV010000021">
    <property type="protein sequence ID" value="MEE4544792.1"/>
    <property type="molecule type" value="Genomic_DNA"/>
</dbReference>
<evidence type="ECO:0000313" key="3">
    <source>
        <dbReference type="Proteomes" id="UP001344658"/>
    </source>
</evidence>
<accession>A0ABU7PI89</accession>
<feature type="signal peptide" evidence="1">
    <location>
        <begin position="1"/>
        <end position="21"/>
    </location>
</feature>
<keyword evidence="1" id="KW-0732">Signal</keyword>
<feature type="chain" id="PRO_5045176505" description="Ig-like domain repeat protein" evidence="1">
    <location>
        <begin position="22"/>
        <end position="446"/>
    </location>
</feature>
<comment type="caution">
    <text evidence="2">The sequence shown here is derived from an EMBL/GenBank/DDBJ whole genome shotgun (WGS) entry which is preliminary data.</text>
</comment>
<dbReference type="InterPro" id="IPR051200">
    <property type="entry name" value="Host-pathogen_enzymatic-act"/>
</dbReference>
<gene>
    <name evidence="2" type="ORF">V2S66_22840</name>
</gene>
<dbReference type="PANTHER" id="PTHR47197">
    <property type="entry name" value="PROTEIN NIRF"/>
    <property type="match status" value="1"/>
</dbReference>
<sequence length="446" mass="44236">MQRTLLGASFAVVVATGSLLAAGAAPAAADGTAALPLSSYGNVVVDGVHRHLLISDPQSSKIVVTDYSGTVVGQVTGEPGAQGLALSPDSGTLFAALHSGDAIAAIDTATLTESARYATGAGTDPAHLAMVGSTLWFGYGDGGAGRIGSLDLSAAEPHVTLDPSTGYQFYAAPVLASSPSAPGVLVAADADSSPPTVTVYDVSSGTAVTKVSVHDPGSSPSGTGDISDMAITPDGKELVTASGAPYFLQVFKLADLSADGTYPTGPYPDAVAIAPDGTVAAGVDASYDDDVYTFAQGQGTPEHGYELGQLLLPAGLAWDPSGTALFALTADGYGGPISLQVIGAPDSPSTVTITAPATARKGHALTLKGRLTSQLPVSAGSRVTLTRTDSANPGGTVVTTVPVNAAGAWKAADIPLVRGTAVYRIDYAGDATHGAASATVAVTITK</sequence>
<reference evidence="2 3" key="1">
    <citation type="submission" date="2023-12" db="EMBL/GenBank/DDBJ databases">
        <title>Streptomyces sp. V4-01.</title>
        <authorList>
            <person name="Somphong A."/>
            <person name="Phongsopitanun W."/>
        </authorList>
    </citation>
    <scope>NUCLEOTIDE SEQUENCE [LARGE SCALE GENOMIC DNA]</scope>
    <source>
        <strain evidence="2 3">V4-01</strain>
    </source>
</reference>
<proteinExistence type="predicted"/>
<dbReference type="Gene3D" id="2.130.10.10">
    <property type="entry name" value="YVTN repeat-like/Quinoprotein amine dehydrogenase"/>
    <property type="match status" value="2"/>
</dbReference>
<name>A0ABU7PI89_9ACTN</name>
<dbReference type="RefSeq" id="WP_330797903.1">
    <property type="nucleotide sequence ID" value="NZ_JAZEWV010000021.1"/>
</dbReference>
<organism evidence="2 3">
    <name type="scientific">Actinacidiphila polyblastidii</name>
    <dbReference type="NCBI Taxonomy" id="3110430"/>
    <lineage>
        <taxon>Bacteria</taxon>
        <taxon>Bacillati</taxon>
        <taxon>Actinomycetota</taxon>
        <taxon>Actinomycetes</taxon>
        <taxon>Kitasatosporales</taxon>
        <taxon>Streptomycetaceae</taxon>
        <taxon>Actinacidiphila</taxon>
    </lineage>
</organism>
<dbReference type="InterPro" id="IPR011044">
    <property type="entry name" value="Quino_amine_DH_bsu"/>
</dbReference>
<dbReference type="Proteomes" id="UP001344658">
    <property type="component" value="Unassembled WGS sequence"/>
</dbReference>
<protein>
    <recommendedName>
        <fullName evidence="4">Ig-like domain repeat protein</fullName>
    </recommendedName>
</protein>
<evidence type="ECO:0000313" key="2">
    <source>
        <dbReference type="EMBL" id="MEE4544792.1"/>
    </source>
</evidence>
<evidence type="ECO:0000256" key="1">
    <source>
        <dbReference type="SAM" id="SignalP"/>
    </source>
</evidence>
<dbReference type="SUPFAM" id="SSF50969">
    <property type="entry name" value="YVTN repeat-like/Quinoprotein amine dehydrogenase"/>
    <property type="match status" value="1"/>
</dbReference>
<keyword evidence="3" id="KW-1185">Reference proteome</keyword>